<dbReference type="EMBL" id="KQ246474">
    <property type="protein sequence ID" value="KNC72810.1"/>
    <property type="molecule type" value="Genomic_DNA"/>
</dbReference>
<evidence type="ECO:0000313" key="3">
    <source>
        <dbReference type="Proteomes" id="UP000054560"/>
    </source>
</evidence>
<feature type="region of interest" description="Disordered" evidence="1">
    <location>
        <begin position="1"/>
        <end position="60"/>
    </location>
</feature>
<organism evidence="2 3">
    <name type="scientific">Sphaeroforma arctica JP610</name>
    <dbReference type="NCBI Taxonomy" id="667725"/>
    <lineage>
        <taxon>Eukaryota</taxon>
        <taxon>Ichthyosporea</taxon>
        <taxon>Ichthyophonida</taxon>
        <taxon>Sphaeroforma</taxon>
    </lineage>
</organism>
<evidence type="ECO:0000313" key="2">
    <source>
        <dbReference type="EMBL" id="KNC72810.1"/>
    </source>
</evidence>
<name>A0A0L0F7W5_9EUKA</name>
<feature type="non-terminal residue" evidence="2">
    <location>
        <position position="154"/>
    </location>
</feature>
<dbReference type="GeneID" id="25915134"/>
<accession>A0A0L0F7W5</accession>
<gene>
    <name evidence="2" type="ORF">SARC_14630</name>
</gene>
<evidence type="ECO:0000256" key="1">
    <source>
        <dbReference type="SAM" id="MobiDB-lite"/>
    </source>
</evidence>
<sequence>SGDLATRFPSDAESMTLSRSSYGLPLGASGSSCQDSGATIPPNWPKMGAINDTTPPQPAASVVREDTSTVDCNSNNGAGAQTAAWAQVRAAARAQDLAELRRRSETQVDSNQPDDCVAVTMQERYRREAAAQEMANRQFDNDMIRWVLGGGSGH</sequence>
<protein>
    <submittedName>
        <fullName evidence="2">Uncharacterized protein</fullName>
    </submittedName>
</protein>
<reference evidence="2 3" key="1">
    <citation type="submission" date="2011-02" db="EMBL/GenBank/DDBJ databases">
        <title>The Genome Sequence of Sphaeroforma arctica JP610.</title>
        <authorList>
            <consortium name="The Broad Institute Genome Sequencing Platform"/>
            <person name="Russ C."/>
            <person name="Cuomo C."/>
            <person name="Young S.K."/>
            <person name="Zeng Q."/>
            <person name="Gargeya S."/>
            <person name="Alvarado L."/>
            <person name="Berlin A."/>
            <person name="Chapman S.B."/>
            <person name="Chen Z."/>
            <person name="Freedman E."/>
            <person name="Gellesch M."/>
            <person name="Goldberg J."/>
            <person name="Griggs A."/>
            <person name="Gujja S."/>
            <person name="Heilman E."/>
            <person name="Heiman D."/>
            <person name="Howarth C."/>
            <person name="Mehta T."/>
            <person name="Neiman D."/>
            <person name="Pearson M."/>
            <person name="Roberts A."/>
            <person name="Saif S."/>
            <person name="Shea T."/>
            <person name="Shenoy N."/>
            <person name="Sisk P."/>
            <person name="Stolte C."/>
            <person name="Sykes S."/>
            <person name="White J."/>
            <person name="Yandava C."/>
            <person name="Burger G."/>
            <person name="Gray M.W."/>
            <person name="Holland P.W.H."/>
            <person name="King N."/>
            <person name="Lang F.B.F."/>
            <person name="Roger A.J."/>
            <person name="Ruiz-Trillo I."/>
            <person name="Haas B."/>
            <person name="Nusbaum C."/>
            <person name="Birren B."/>
        </authorList>
    </citation>
    <scope>NUCLEOTIDE SEQUENCE [LARGE SCALE GENOMIC DNA]</scope>
    <source>
        <strain evidence="2 3">JP610</strain>
    </source>
</reference>
<feature type="non-terminal residue" evidence="2">
    <location>
        <position position="1"/>
    </location>
</feature>
<keyword evidence="3" id="KW-1185">Reference proteome</keyword>
<dbReference type="AlphaFoldDB" id="A0A0L0F7W5"/>
<dbReference type="RefSeq" id="XP_014146712.1">
    <property type="nucleotide sequence ID" value="XM_014291237.1"/>
</dbReference>
<proteinExistence type="predicted"/>
<dbReference type="Proteomes" id="UP000054560">
    <property type="component" value="Unassembled WGS sequence"/>
</dbReference>